<evidence type="ECO:0000256" key="8">
    <source>
        <dbReference type="ARBA" id="ARBA00048174"/>
    </source>
</evidence>
<comment type="similarity">
    <text evidence="10">Belongs to the YjjX NTPase family.</text>
</comment>
<dbReference type="HAMAP" id="MF_00648">
    <property type="entry name" value="Non_canon_purine_NTPase_YjjX"/>
    <property type="match status" value="1"/>
</dbReference>
<comment type="subunit">
    <text evidence="10">Homodimer.</text>
</comment>
<dbReference type="InterPro" id="IPR029001">
    <property type="entry name" value="ITPase-like_fam"/>
</dbReference>
<dbReference type="PANTHER" id="PTHR34699">
    <property type="match status" value="1"/>
</dbReference>
<dbReference type="Proteomes" id="UP000001106">
    <property type="component" value="Chromosome"/>
</dbReference>
<comment type="function">
    <text evidence="10">Phosphatase that hydrolyzes non-canonical purine nucleotides such as XTP and ITP to their respective diphosphate derivatives. Probably excludes non-canonical purines from DNA/RNA precursor pool, thus preventing their incorporation into DNA/RNA and avoiding chromosomal lesions.</text>
</comment>
<dbReference type="RefSeq" id="WP_011974017.1">
    <property type="nucleotide sequence ID" value="NC_009635.1"/>
</dbReference>
<evidence type="ECO:0000256" key="6">
    <source>
        <dbReference type="ARBA" id="ARBA00023080"/>
    </source>
</evidence>
<evidence type="ECO:0000313" key="12">
    <source>
        <dbReference type="EMBL" id="ABR56885.1"/>
    </source>
</evidence>
<gene>
    <name evidence="12" type="ordered locus">Maeo_1309</name>
</gene>
<dbReference type="GeneID" id="5326831"/>
<dbReference type="HOGENOM" id="CLU_087417_0_1_2"/>
<dbReference type="eggNOG" id="arCOG01221">
    <property type="taxonomic scope" value="Archaea"/>
</dbReference>
<name>A6UWL3_META3</name>
<proteinExistence type="inferred from homology"/>
<dbReference type="FunFam" id="3.90.950.10:FF:000002">
    <property type="entry name" value="Inosine/xanthosine triphosphatase"/>
    <property type="match status" value="1"/>
</dbReference>
<dbReference type="GO" id="GO:0046872">
    <property type="term" value="F:metal ion binding"/>
    <property type="evidence" value="ECO:0007669"/>
    <property type="project" value="UniProtKB-KW"/>
</dbReference>
<keyword evidence="13" id="KW-1185">Reference proteome</keyword>
<dbReference type="InterPro" id="IPR026533">
    <property type="entry name" value="NTPase/PRRC1"/>
</dbReference>
<comment type="cofactor">
    <cofactor evidence="1">
        <name>Mn(2+)</name>
        <dbReference type="ChEBI" id="CHEBI:29035"/>
    </cofactor>
</comment>
<evidence type="ECO:0000256" key="2">
    <source>
        <dbReference type="ARBA" id="ARBA00022723"/>
    </source>
</evidence>
<evidence type="ECO:0000256" key="1">
    <source>
        <dbReference type="ARBA" id="ARBA00001936"/>
    </source>
</evidence>
<evidence type="ECO:0000256" key="5">
    <source>
        <dbReference type="ARBA" id="ARBA00022842"/>
    </source>
</evidence>
<keyword evidence="5 10" id="KW-0460">Magnesium</keyword>
<keyword evidence="6 10" id="KW-0546">Nucleotide metabolism</keyword>
<protein>
    <recommendedName>
        <fullName evidence="10">Probable inosine/xanthosine triphosphatase</fullName>
        <shortName evidence="10">ITPase/XTPase</shortName>
        <ecNumber evidence="10">3.6.1.73</ecNumber>
    </recommendedName>
    <alternativeName>
        <fullName evidence="10">Non-canonical purine NTP phosphatase</fullName>
    </alternativeName>
    <alternativeName>
        <fullName evidence="10">Non-standard purine NTP phosphatase</fullName>
    </alternativeName>
    <alternativeName>
        <fullName evidence="10">Nucleoside-triphosphate phosphatase</fullName>
        <shortName evidence="10">NTPase</shortName>
    </alternativeName>
</protein>
<comment type="catalytic activity">
    <reaction evidence="8 10">
        <text>ITP + H2O = IDP + phosphate + H(+)</text>
        <dbReference type="Rhea" id="RHEA:28330"/>
        <dbReference type="ChEBI" id="CHEBI:15377"/>
        <dbReference type="ChEBI" id="CHEBI:15378"/>
        <dbReference type="ChEBI" id="CHEBI:43474"/>
        <dbReference type="ChEBI" id="CHEBI:58280"/>
        <dbReference type="ChEBI" id="CHEBI:61402"/>
        <dbReference type="EC" id="3.6.1.73"/>
    </reaction>
</comment>
<accession>A6UWL3</accession>
<dbReference type="SUPFAM" id="SSF52972">
    <property type="entry name" value="ITPase-like"/>
    <property type="match status" value="1"/>
</dbReference>
<organism evidence="12 13">
    <name type="scientific">Methanococcus aeolicus (strain ATCC BAA-1280 / DSM 17508 / OCM 812 / Nankai-3)</name>
    <dbReference type="NCBI Taxonomy" id="419665"/>
    <lineage>
        <taxon>Archaea</taxon>
        <taxon>Methanobacteriati</taxon>
        <taxon>Methanobacteriota</taxon>
        <taxon>Methanomada group</taxon>
        <taxon>Methanococci</taxon>
        <taxon>Methanococcales</taxon>
        <taxon>Methanococcaceae</taxon>
        <taxon>Methanococcus</taxon>
    </lineage>
</organism>
<dbReference type="GO" id="GO:0006772">
    <property type="term" value="P:thiamine metabolic process"/>
    <property type="evidence" value="ECO:0007669"/>
    <property type="project" value="TreeGrafter"/>
</dbReference>
<feature type="binding site" evidence="10">
    <location>
        <position position="82"/>
    </location>
    <ligand>
        <name>Mg(2+)</name>
        <dbReference type="ChEBI" id="CHEBI:18420"/>
    </ligand>
</feature>
<dbReference type="STRING" id="419665.Maeo_1309"/>
<dbReference type="NCBIfam" id="TIGR00258">
    <property type="entry name" value="inosine/xanthosine triphosphatase"/>
    <property type="match status" value="1"/>
</dbReference>
<evidence type="ECO:0000256" key="3">
    <source>
        <dbReference type="ARBA" id="ARBA00022741"/>
    </source>
</evidence>
<dbReference type="PANTHER" id="PTHR34699:SF2">
    <property type="entry name" value="NON-CANONICAL PURINE NTP PHOSPHATASE_PRRC1 DOMAIN-CONTAINING PROTEIN"/>
    <property type="match status" value="1"/>
</dbReference>
<dbReference type="EMBL" id="CP000743">
    <property type="protein sequence ID" value="ABR56885.1"/>
    <property type="molecule type" value="Genomic_DNA"/>
</dbReference>
<dbReference type="KEGG" id="mae:Maeo_1309"/>
<feature type="domain" description="Non-canonical purine NTP phosphatase/PRRC1" evidence="11">
    <location>
        <begin position="53"/>
        <end position="213"/>
    </location>
</feature>
<evidence type="ECO:0000256" key="9">
    <source>
        <dbReference type="ARBA" id="ARBA00048781"/>
    </source>
</evidence>
<dbReference type="OrthoDB" id="52857at2157"/>
<keyword evidence="2 10" id="KW-0479">Metal-binding</keyword>
<sequence length="216" mass="23262">MTLYENKQCEICGAPAKNFMFGSFICNNEDCIEKAKLLRGGPAGHKLKVVTVGSENPVKIKAVEEVITNTIGSVLVKGINTDSGVSPQPVGLEETSKGAINRAKEAFNSKSCLYGIGIEAGLIEMGGKYLDMHICAIYNGLDYTIGSSKGFELPEEIVTEIKKGVECSIAVQNIYNIQDIGKNEGIIGYITNGALNRIDLCKDAILSAMIPRLKLR</sequence>
<dbReference type="EC" id="3.6.1.73" evidence="10"/>
<keyword evidence="4 10" id="KW-0378">Hydrolase</keyword>
<dbReference type="InterPro" id="IPR050299">
    <property type="entry name" value="YjjX_NTPase"/>
</dbReference>
<dbReference type="AlphaFoldDB" id="A6UWL3"/>
<dbReference type="GO" id="GO:0009117">
    <property type="term" value="P:nucleotide metabolic process"/>
    <property type="evidence" value="ECO:0007669"/>
    <property type="project" value="UniProtKB-KW"/>
</dbReference>
<evidence type="ECO:0000256" key="4">
    <source>
        <dbReference type="ARBA" id="ARBA00022801"/>
    </source>
</evidence>
<dbReference type="GO" id="GO:0103023">
    <property type="term" value="F:ITPase activity"/>
    <property type="evidence" value="ECO:0007669"/>
    <property type="project" value="UniProtKB-EC"/>
</dbReference>
<comment type="cofactor">
    <cofactor evidence="10">
        <name>Mg(2+)</name>
        <dbReference type="ChEBI" id="CHEBI:18420"/>
    </cofactor>
    <cofactor evidence="10">
        <name>Mn(2+)</name>
        <dbReference type="ChEBI" id="CHEBI:29035"/>
    </cofactor>
    <text evidence="10">Binds 1 divalent metal cation per subunit; can use either Mg(2+) or Mn(2+).</text>
</comment>
<dbReference type="Pfam" id="PF01931">
    <property type="entry name" value="NTPase_I-T"/>
    <property type="match status" value="1"/>
</dbReference>
<dbReference type="GO" id="GO:0000166">
    <property type="term" value="F:nucleotide binding"/>
    <property type="evidence" value="ECO:0007669"/>
    <property type="project" value="UniProtKB-KW"/>
</dbReference>
<comment type="caution">
    <text evidence="10">Lacks conserved residue(s) required for the propagation of feature annotation.</text>
</comment>
<evidence type="ECO:0000259" key="11">
    <source>
        <dbReference type="Pfam" id="PF01931"/>
    </source>
</evidence>
<dbReference type="Gene3D" id="3.90.950.10">
    <property type="match status" value="1"/>
</dbReference>
<reference evidence="12" key="1">
    <citation type="submission" date="2007-06" db="EMBL/GenBank/DDBJ databases">
        <title>Complete sequence of Methanococcus aeolicus Nankai-3.</title>
        <authorList>
            <consortium name="US DOE Joint Genome Institute"/>
            <person name="Copeland A."/>
            <person name="Lucas S."/>
            <person name="Lapidus A."/>
            <person name="Barry K."/>
            <person name="Glavina del Rio T."/>
            <person name="Dalin E."/>
            <person name="Tice H."/>
            <person name="Pitluck S."/>
            <person name="Chain P."/>
            <person name="Malfatti S."/>
            <person name="Shin M."/>
            <person name="Vergez L."/>
            <person name="Schmutz J."/>
            <person name="Larimer F."/>
            <person name="Land M."/>
            <person name="Hauser L."/>
            <person name="Kyrpides N."/>
            <person name="Lykidis A."/>
            <person name="Sieprawska-Lupa M."/>
            <person name="Whitman W.B."/>
            <person name="Richardson P."/>
        </authorList>
    </citation>
    <scope>NUCLEOTIDE SEQUENCE [LARGE SCALE GENOMIC DNA]</scope>
    <source>
        <strain evidence="12">Nankai-3</strain>
    </source>
</reference>
<evidence type="ECO:0000256" key="7">
    <source>
        <dbReference type="ARBA" id="ARBA00023211"/>
    </source>
</evidence>
<keyword evidence="7 10" id="KW-0464">Manganese</keyword>
<keyword evidence="3 10" id="KW-0547">Nucleotide-binding</keyword>
<comment type="catalytic activity">
    <reaction evidence="9 10">
        <text>XTP + H2O = XDP + phosphate + H(+)</text>
        <dbReference type="Rhea" id="RHEA:28406"/>
        <dbReference type="ChEBI" id="CHEBI:15377"/>
        <dbReference type="ChEBI" id="CHEBI:15378"/>
        <dbReference type="ChEBI" id="CHEBI:43474"/>
        <dbReference type="ChEBI" id="CHEBI:59884"/>
        <dbReference type="ChEBI" id="CHEBI:61314"/>
        <dbReference type="EC" id="3.6.1.73"/>
    </reaction>
</comment>
<evidence type="ECO:0000256" key="10">
    <source>
        <dbReference type="HAMAP-Rule" id="MF_00648"/>
    </source>
</evidence>
<evidence type="ECO:0000313" key="13">
    <source>
        <dbReference type="Proteomes" id="UP000001106"/>
    </source>
</evidence>
<dbReference type="InterPro" id="IPR002786">
    <property type="entry name" value="Non_canon_purine_NTPase"/>
</dbReference>